<organism evidence="1 2">
    <name type="scientific">Halomonas cerina</name>
    <dbReference type="NCBI Taxonomy" id="447424"/>
    <lineage>
        <taxon>Bacteria</taxon>
        <taxon>Pseudomonadati</taxon>
        <taxon>Pseudomonadota</taxon>
        <taxon>Gammaproteobacteria</taxon>
        <taxon>Oceanospirillales</taxon>
        <taxon>Halomonadaceae</taxon>
        <taxon>Halomonas</taxon>
    </lineage>
</organism>
<feature type="non-terminal residue" evidence="1">
    <location>
        <position position="55"/>
    </location>
</feature>
<name>A0A839VEI7_9GAMM</name>
<comment type="caution">
    <text evidence="1">The sequence shown here is derived from an EMBL/GenBank/DDBJ whole genome shotgun (WGS) entry which is preliminary data.</text>
</comment>
<dbReference type="Proteomes" id="UP000547614">
    <property type="component" value="Unassembled WGS sequence"/>
</dbReference>
<dbReference type="AlphaFoldDB" id="A0A839VEI7"/>
<keyword evidence="2" id="KW-1185">Reference proteome</keyword>
<gene>
    <name evidence="1" type="ORF">FHR94_003835</name>
</gene>
<evidence type="ECO:0000313" key="1">
    <source>
        <dbReference type="EMBL" id="MBB3192538.1"/>
    </source>
</evidence>
<sequence length="55" mass="6149">MNHSHTTDDILLRENKDGAVYLTLNRPDKFNTLSDALLTALQRELEAIAADPAVR</sequence>
<dbReference type="SUPFAM" id="SSF52096">
    <property type="entry name" value="ClpP/crotonase"/>
    <property type="match status" value="1"/>
</dbReference>
<proteinExistence type="predicted"/>
<protein>
    <submittedName>
        <fullName evidence="1">Enoyl-CoA hydratase/carnithine racemase</fullName>
    </submittedName>
</protein>
<dbReference type="InterPro" id="IPR029045">
    <property type="entry name" value="ClpP/crotonase-like_dom_sf"/>
</dbReference>
<accession>A0A839VEI7</accession>
<reference evidence="1 2" key="1">
    <citation type="submission" date="2020-08" db="EMBL/GenBank/DDBJ databases">
        <title>Genomic Encyclopedia of Type Strains, Phase III (KMG-III): the genomes of soil and plant-associated and newly described type strains.</title>
        <authorList>
            <person name="Whitman W."/>
        </authorList>
    </citation>
    <scope>NUCLEOTIDE SEQUENCE [LARGE SCALE GENOMIC DNA]</scope>
    <source>
        <strain evidence="1 2">CECT 7282</strain>
    </source>
</reference>
<evidence type="ECO:0000313" key="2">
    <source>
        <dbReference type="Proteomes" id="UP000547614"/>
    </source>
</evidence>
<dbReference type="EMBL" id="JACHXP010000033">
    <property type="protein sequence ID" value="MBB3192538.1"/>
    <property type="molecule type" value="Genomic_DNA"/>
</dbReference>
<dbReference type="Gene3D" id="3.30.300.220">
    <property type="match status" value="1"/>
</dbReference>